<dbReference type="AlphaFoldDB" id="X0WIK8"/>
<sequence length="41" mass="4611">MKVNDMRTGALSLIFIVLLFAGINSTQTWALESDLELGKKW</sequence>
<dbReference type="EMBL" id="BARS01042624">
    <property type="protein sequence ID" value="GAG30824.1"/>
    <property type="molecule type" value="Genomic_DNA"/>
</dbReference>
<name>X0WIK8_9ZZZZ</name>
<reference evidence="1" key="1">
    <citation type="journal article" date="2014" name="Front. Microbiol.">
        <title>High frequency of phylogenetically diverse reductive dehalogenase-homologous genes in deep subseafloor sedimentary metagenomes.</title>
        <authorList>
            <person name="Kawai M."/>
            <person name="Futagami T."/>
            <person name="Toyoda A."/>
            <person name="Takaki Y."/>
            <person name="Nishi S."/>
            <person name="Hori S."/>
            <person name="Arai W."/>
            <person name="Tsubouchi T."/>
            <person name="Morono Y."/>
            <person name="Uchiyama I."/>
            <person name="Ito T."/>
            <person name="Fujiyama A."/>
            <person name="Inagaki F."/>
            <person name="Takami H."/>
        </authorList>
    </citation>
    <scope>NUCLEOTIDE SEQUENCE</scope>
    <source>
        <strain evidence="1">Expedition CK06-06</strain>
    </source>
</reference>
<feature type="non-terminal residue" evidence="1">
    <location>
        <position position="41"/>
    </location>
</feature>
<gene>
    <name evidence="1" type="ORF">S01H1_64657</name>
</gene>
<evidence type="ECO:0000313" key="1">
    <source>
        <dbReference type="EMBL" id="GAG30824.1"/>
    </source>
</evidence>
<accession>X0WIK8</accession>
<comment type="caution">
    <text evidence="1">The sequence shown here is derived from an EMBL/GenBank/DDBJ whole genome shotgun (WGS) entry which is preliminary data.</text>
</comment>
<protein>
    <submittedName>
        <fullName evidence="1">Uncharacterized protein</fullName>
    </submittedName>
</protein>
<proteinExistence type="predicted"/>
<organism evidence="1">
    <name type="scientific">marine sediment metagenome</name>
    <dbReference type="NCBI Taxonomy" id="412755"/>
    <lineage>
        <taxon>unclassified sequences</taxon>
        <taxon>metagenomes</taxon>
        <taxon>ecological metagenomes</taxon>
    </lineage>
</organism>